<evidence type="ECO:0000313" key="2">
    <source>
        <dbReference type="Proteomes" id="UP000030907"/>
    </source>
</evidence>
<dbReference type="OrthoDB" id="8243488at2"/>
<name>A0A0A7PH52_9SPHN</name>
<dbReference type="RefSeq" id="WP_052207720.1">
    <property type="nucleotide sequence ID" value="NZ_CP009122.1"/>
</dbReference>
<sequence>MLSFTIESTYRLPVFRHRTYEAATAEDACRLAITDEDWTGQKEDYENSGATYLTGIWPGVDSAYGPPALALPPGFAEGEYPPSAIRTKSVTPIPAPLMPRCRHCGSADICRDANAAWDEVTQQWSLLATYDSQTCERCGADSNNLALWVPVAEAGSATAFLWEVIQVLESTSLAWEADFQRFCTESHGQLTADEAAARWRSAAGA</sequence>
<dbReference type="KEGG" id="sphk:SKP52_01575"/>
<accession>A0A0A7PH52</accession>
<dbReference type="EMBL" id="CP009122">
    <property type="protein sequence ID" value="AJA07252.1"/>
    <property type="molecule type" value="Genomic_DNA"/>
</dbReference>
<gene>
    <name evidence="1" type="ORF">SKP52_01575</name>
</gene>
<keyword evidence="2" id="KW-1185">Reference proteome</keyword>
<proteinExistence type="predicted"/>
<dbReference type="AlphaFoldDB" id="A0A0A7PH52"/>
<protein>
    <submittedName>
        <fullName evidence="1">Uncharacterized protein</fullName>
    </submittedName>
</protein>
<evidence type="ECO:0000313" key="1">
    <source>
        <dbReference type="EMBL" id="AJA07252.1"/>
    </source>
</evidence>
<dbReference type="Proteomes" id="UP000030907">
    <property type="component" value="Chromosome"/>
</dbReference>
<dbReference type="STRING" id="1515612.SKP52_01575"/>
<organism evidence="1 2">
    <name type="scientific">Sphingopyxis fribergensis</name>
    <dbReference type="NCBI Taxonomy" id="1515612"/>
    <lineage>
        <taxon>Bacteria</taxon>
        <taxon>Pseudomonadati</taxon>
        <taxon>Pseudomonadota</taxon>
        <taxon>Alphaproteobacteria</taxon>
        <taxon>Sphingomonadales</taxon>
        <taxon>Sphingomonadaceae</taxon>
        <taxon>Sphingopyxis</taxon>
    </lineage>
</organism>
<dbReference type="HOGENOM" id="CLU_1336805_0_0_5"/>
<reference evidence="1 2" key="1">
    <citation type="journal article" date="2015" name="Int. J. Syst. Evol. Microbiol.">
        <title>Description of Sphingopyxis fribergensis sp. nov. - a soil bacterium with the ability to degrade styrene and phenylacetic acid.</title>
        <authorList>
            <person name="Oelschlagel M."/>
            <person name="Ruckert C."/>
            <person name="Kalinowski J."/>
            <person name="Schmidt G."/>
            <person name="Schlomann M."/>
            <person name="Tischler D."/>
        </authorList>
    </citation>
    <scope>NUCLEOTIDE SEQUENCE [LARGE SCALE GENOMIC DNA]</scope>
    <source>
        <strain evidence="1 2">Kp5.2</strain>
    </source>
</reference>